<evidence type="ECO:0000256" key="1">
    <source>
        <dbReference type="SAM" id="Phobius"/>
    </source>
</evidence>
<keyword evidence="1" id="KW-1133">Transmembrane helix</keyword>
<feature type="signal peptide" evidence="2">
    <location>
        <begin position="1"/>
        <end position="26"/>
    </location>
</feature>
<evidence type="ECO:0000256" key="2">
    <source>
        <dbReference type="SAM" id="SignalP"/>
    </source>
</evidence>
<keyword evidence="4" id="KW-1185">Reference proteome</keyword>
<sequence>MTFILRWPAILALLALVLLTFAGALAAAGAITGFEAPGVGVDQVDSQVAQAQVAAANSGAATANWIEVGLLAGAGLFFLICAIRLMRRTQGFWTWLIGFALFGGRWAWTQSDGLATIQSIDPKAYLQPQVIASDLTTTEAQVGILAIVLILGLIIWIVDAADRSYWDKQGA</sequence>
<gene>
    <name evidence="3" type="ORF">DSM104635_03787</name>
</gene>
<dbReference type="EMBL" id="CP047045">
    <property type="protein sequence ID" value="QGZ96922.1"/>
    <property type="molecule type" value="Genomic_DNA"/>
</dbReference>
<keyword evidence="1" id="KW-0812">Transmembrane</keyword>
<feature type="transmembrane region" description="Helical" evidence="1">
    <location>
        <begin position="140"/>
        <end position="158"/>
    </location>
</feature>
<dbReference type="AlphaFoldDB" id="A0A6I6MZ50"/>
<accession>A0A6I6MZ50</accession>
<keyword evidence="1" id="KW-0472">Membrane</keyword>
<name>A0A6I6MZ50_9CAUL</name>
<dbReference type="KEGG" id="tsv:DSM104635_03787"/>
<keyword evidence="2" id="KW-0732">Signal</keyword>
<organism evidence="3 4">
    <name type="scientific">Terricaulis silvestris</name>
    <dbReference type="NCBI Taxonomy" id="2686094"/>
    <lineage>
        <taxon>Bacteria</taxon>
        <taxon>Pseudomonadati</taxon>
        <taxon>Pseudomonadota</taxon>
        <taxon>Alphaproteobacteria</taxon>
        <taxon>Caulobacterales</taxon>
        <taxon>Caulobacteraceae</taxon>
        <taxon>Terricaulis</taxon>
    </lineage>
</organism>
<feature type="transmembrane region" description="Helical" evidence="1">
    <location>
        <begin position="65"/>
        <end position="85"/>
    </location>
</feature>
<proteinExistence type="predicted"/>
<reference evidence="4" key="1">
    <citation type="submission" date="2019-12" db="EMBL/GenBank/DDBJ databases">
        <title>Complete genome of Terracaulis silvestris 0127_4.</title>
        <authorList>
            <person name="Vieira S."/>
            <person name="Riedel T."/>
            <person name="Sproer C."/>
            <person name="Pascual J."/>
            <person name="Boedeker C."/>
            <person name="Overmann J."/>
        </authorList>
    </citation>
    <scope>NUCLEOTIDE SEQUENCE [LARGE SCALE GENOMIC DNA]</scope>
    <source>
        <strain evidence="4">0127_4</strain>
    </source>
</reference>
<protein>
    <submittedName>
        <fullName evidence="3">Uncharacterized protein</fullName>
    </submittedName>
</protein>
<dbReference type="Proteomes" id="UP000431269">
    <property type="component" value="Chromosome"/>
</dbReference>
<evidence type="ECO:0000313" key="4">
    <source>
        <dbReference type="Proteomes" id="UP000431269"/>
    </source>
</evidence>
<dbReference type="RefSeq" id="WP_158767696.1">
    <property type="nucleotide sequence ID" value="NZ_CP047045.1"/>
</dbReference>
<feature type="chain" id="PRO_5026354622" evidence="2">
    <location>
        <begin position="27"/>
        <end position="171"/>
    </location>
</feature>
<feature type="transmembrane region" description="Helical" evidence="1">
    <location>
        <begin position="92"/>
        <end position="108"/>
    </location>
</feature>
<evidence type="ECO:0000313" key="3">
    <source>
        <dbReference type="EMBL" id="QGZ96922.1"/>
    </source>
</evidence>